<organism evidence="1">
    <name type="scientific">marine sediment metagenome</name>
    <dbReference type="NCBI Taxonomy" id="412755"/>
    <lineage>
        <taxon>unclassified sequences</taxon>
        <taxon>metagenomes</taxon>
        <taxon>ecological metagenomes</taxon>
    </lineage>
</organism>
<dbReference type="AlphaFoldDB" id="A0A0F9RAA5"/>
<comment type="caution">
    <text evidence="1">The sequence shown here is derived from an EMBL/GenBank/DDBJ whole genome shotgun (WGS) entry which is preliminary data.</text>
</comment>
<name>A0A0F9RAA5_9ZZZZ</name>
<dbReference type="EMBL" id="LAZR01003087">
    <property type="protein sequence ID" value="KKN22181.1"/>
    <property type="molecule type" value="Genomic_DNA"/>
</dbReference>
<protein>
    <submittedName>
        <fullName evidence="1">Uncharacterized protein</fullName>
    </submittedName>
</protein>
<proteinExistence type="predicted"/>
<dbReference type="InterPro" id="IPR027417">
    <property type="entry name" value="P-loop_NTPase"/>
</dbReference>
<gene>
    <name evidence="1" type="ORF">LCGC14_0917960</name>
</gene>
<sequence length="164" mass="18689">MANIKTVVISAFPGTGKTYTAENSDLNIQDSDSSNFSWKSPGIRNPEFPQNYVEHIKGQMGKHDIIFVSSHQEVRDALLENGIRFVLIHPLREDKSTYLERFLYRGDDPAFIDMMEEKWDEFLDSMYAYENYGEIAILLLPGTFISNYIPLAIKIGEEINDGAS</sequence>
<dbReference type="SUPFAM" id="SSF52540">
    <property type="entry name" value="P-loop containing nucleoside triphosphate hydrolases"/>
    <property type="match status" value="1"/>
</dbReference>
<reference evidence="1" key="1">
    <citation type="journal article" date="2015" name="Nature">
        <title>Complex archaea that bridge the gap between prokaryotes and eukaryotes.</title>
        <authorList>
            <person name="Spang A."/>
            <person name="Saw J.H."/>
            <person name="Jorgensen S.L."/>
            <person name="Zaremba-Niedzwiedzka K."/>
            <person name="Martijn J."/>
            <person name="Lind A.E."/>
            <person name="van Eijk R."/>
            <person name="Schleper C."/>
            <person name="Guy L."/>
            <person name="Ettema T.J."/>
        </authorList>
    </citation>
    <scope>NUCLEOTIDE SEQUENCE</scope>
</reference>
<accession>A0A0F9RAA5</accession>
<evidence type="ECO:0000313" key="1">
    <source>
        <dbReference type="EMBL" id="KKN22181.1"/>
    </source>
</evidence>